<accession>B7KAF0</accession>
<evidence type="ECO:0000256" key="11">
    <source>
        <dbReference type="RuleBase" id="RU363070"/>
    </source>
</evidence>
<evidence type="ECO:0000256" key="1">
    <source>
        <dbReference type="ARBA" id="ARBA00006930"/>
    </source>
</evidence>
<keyword evidence="11" id="KW-0540">Nuclease</keyword>
<protein>
    <recommendedName>
        <fullName evidence="11">Nuclease SbcCD subunit C</fullName>
    </recommendedName>
</protein>
<dbReference type="GO" id="GO:0005524">
    <property type="term" value="F:ATP binding"/>
    <property type="evidence" value="ECO:0007669"/>
    <property type="project" value="UniProtKB-KW"/>
</dbReference>
<evidence type="ECO:0000256" key="9">
    <source>
        <dbReference type="ARBA" id="ARBA00023054"/>
    </source>
</evidence>
<keyword evidence="4" id="KW-0547">Nucleotide-binding</keyword>
<dbReference type="STRING" id="65393.PCC7424_4561"/>
<dbReference type="InterPro" id="IPR004592">
    <property type="entry name" value="SbcC_gammaproteobac_type"/>
</dbReference>
<feature type="domain" description="Zinc-hook" evidence="12">
    <location>
        <begin position="479"/>
        <end position="527"/>
    </location>
</feature>
<dbReference type="eggNOG" id="COG0419">
    <property type="taxonomic scope" value="Bacteria"/>
</dbReference>
<dbReference type="Gene3D" id="1.10.287.510">
    <property type="entry name" value="Helix hairpin bin"/>
    <property type="match status" value="1"/>
</dbReference>
<dbReference type="Pfam" id="PF13558">
    <property type="entry name" value="SbcC_Walker_B"/>
    <property type="match status" value="1"/>
</dbReference>
<sequence length="1007" mass="117814">MIPLHLTLKNFLSYQEASLDFRGLHTACVCGANGAGKSSLLEAITWAIWGESRAASEDDVIHTGAENVRVDFEFICNSQCYRIIRTRQRGKGGSLDFQIASSSGFKTINGKGLRGTQEAIISSLKLDYDTFINSAYLRQGRADEFMQRRPNERKQILADLLKLDQYEQLADRAKDLSKLYKGQLQQLEESKKRLTEKLEEKEVIVTQKFTIEQEIEQGQKEQDRDRERLQQLQTLQHQRQNWQQQLIWHQNQYKNGVQESDRLKIEQAEINHKLEELQTLLAQEENINFNYQNFLKLQQEEEILSNKFKTYQQFQNQKQQLEQQILKQTNALKLELQKTKTRLENIQQQEQEIQHILRNTAEVEAGLEKLQESRQRLNELDQLQHQVAPLLQRQNHLKAEIQTTQARLMAKLEQLQEEEIKLSRELDQVPATRQEAMTVDTQIQDLEKKQIYQVRVKEKGTERKTRKKQLEDSQIGFEKQLKELAQKLDLLEIPEATCPLCEQELDDHHRHHVIAKTQTQQREIQNQIWQIKEHIVICERELQNLRSEYAQLKEELTPYPSLQQYYGQLEAKLEASGELKVKLNQLRSEISELEEALAQNYYEPQLQNELKSLEKDLEKLQYDEQTHALVRAEEKRWRWAEIKQAKLDEANRRQSKINQEKPQILEKITSLETELENLTKTSTLQQHLEAVEQNLVELGYDPDEHQQLRLSLRQEQNWQLRHQQLQQAKQQYPNLKEKLNRVEQQLKIQQENQGTIQQQIEQIANQIENLTDYQDVIQDLEQIIQERRQNLDQLLSKKGSFEQSLNQIESLQQEYQINRQQVKDYKKKCRVYKELAQAFGKNGIQALMIENILPQLEAETNQILTRLTGNQLHVQFLTQKSGKNSRQKANAKLIDTLDILIADARGTRAYETYSGGEAFRINFSIRLALAKLLAQRSGTSLQMLIVDEGFGTQDSEGCERLIAAINAIASEFACILTVTHMPQFKEAFQHRIEVRKTSQGSQLILSS</sequence>
<dbReference type="Proteomes" id="UP000002384">
    <property type="component" value="Chromosome"/>
</dbReference>
<comment type="similarity">
    <text evidence="1 11">Belongs to the SMC family. SbcC subfamily.</text>
</comment>
<dbReference type="Gene3D" id="3.40.50.300">
    <property type="entry name" value="P-loop containing nucleotide triphosphate hydrolases"/>
    <property type="match status" value="2"/>
</dbReference>
<keyword evidence="15" id="KW-1185">Reference proteome</keyword>
<evidence type="ECO:0000256" key="7">
    <source>
        <dbReference type="ARBA" id="ARBA00022833"/>
    </source>
</evidence>
<feature type="coiled-coil region" evidence="11">
    <location>
        <begin position="535"/>
        <end position="681"/>
    </location>
</feature>
<keyword evidence="11" id="KW-0235">DNA replication</keyword>
<dbReference type="InterPro" id="IPR038729">
    <property type="entry name" value="Rad50/SbcC_AAA"/>
</dbReference>
<comment type="function">
    <text evidence="11">SbcCD cleaves DNA hairpin structures. These structures can inhibit DNA replication and are intermediates in certain DNA recombination reactions. The complex acts as a 3'-&gt;5' double strand exonuclease that can open hairpins. It also has a 5' single-strand endonuclease activity.</text>
</comment>
<keyword evidence="11" id="KW-0233">DNA recombination</keyword>
<feature type="coiled-coil region" evidence="11">
    <location>
        <begin position="260"/>
        <end position="425"/>
    </location>
</feature>
<dbReference type="GO" id="GO:0046872">
    <property type="term" value="F:metal ion binding"/>
    <property type="evidence" value="ECO:0007669"/>
    <property type="project" value="UniProtKB-KW"/>
</dbReference>
<evidence type="ECO:0000256" key="8">
    <source>
        <dbReference type="ARBA" id="ARBA00022840"/>
    </source>
</evidence>
<dbReference type="Pfam" id="PF13476">
    <property type="entry name" value="AAA_23"/>
    <property type="match status" value="1"/>
</dbReference>
<feature type="coiled-coil region" evidence="11">
    <location>
        <begin position="725"/>
        <end position="828"/>
    </location>
</feature>
<reference evidence="15" key="1">
    <citation type="journal article" date="2011" name="MBio">
        <title>Novel metabolic attributes of the genus Cyanothece, comprising a group of unicellular nitrogen-fixing Cyanobacteria.</title>
        <authorList>
            <person name="Bandyopadhyay A."/>
            <person name="Elvitigala T."/>
            <person name="Welsh E."/>
            <person name="Stockel J."/>
            <person name="Liberton M."/>
            <person name="Min H."/>
            <person name="Sherman L.A."/>
            <person name="Pakrasi H.B."/>
        </authorList>
    </citation>
    <scope>NUCLEOTIDE SEQUENCE [LARGE SCALE GENOMIC DNA]</scope>
    <source>
        <strain evidence="15">PCC 7424</strain>
    </source>
</reference>
<proteinExistence type="inferred from homology"/>
<name>B7KAF0_GLOC7</name>
<dbReference type="GO" id="GO:0016887">
    <property type="term" value="F:ATP hydrolysis activity"/>
    <property type="evidence" value="ECO:0007669"/>
    <property type="project" value="InterPro"/>
</dbReference>
<keyword evidence="9 11" id="KW-0175">Coiled coil</keyword>
<evidence type="ECO:0000259" key="13">
    <source>
        <dbReference type="Pfam" id="PF13476"/>
    </source>
</evidence>
<evidence type="ECO:0000256" key="5">
    <source>
        <dbReference type="ARBA" id="ARBA00022763"/>
    </source>
</evidence>
<keyword evidence="5" id="KW-0227">DNA damage</keyword>
<dbReference type="HOGENOM" id="CLU_004785_0_2_3"/>
<keyword evidence="3" id="KW-0479">Metal-binding</keyword>
<dbReference type="OrthoDB" id="9795626at2"/>
<keyword evidence="11" id="KW-0255">Endonuclease</keyword>
<dbReference type="Pfam" id="PF04423">
    <property type="entry name" value="Rad50_zn_hook"/>
    <property type="match status" value="1"/>
</dbReference>
<feature type="coiled-coil region" evidence="11">
    <location>
        <begin position="170"/>
        <end position="235"/>
    </location>
</feature>
<evidence type="ECO:0000313" key="14">
    <source>
        <dbReference type="EMBL" id="ACK72924.1"/>
    </source>
</evidence>
<keyword evidence="7" id="KW-0862">Zinc</keyword>
<dbReference type="RefSeq" id="WP_015956507.1">
    <property type="nucleotide sequence ID" value="NC_011729.1"/>
</dbReference>
<dbReference type="GO" id="GO:0006260">
    <property type="term" value="P:DNA replication"/>
    <property type="evidence" value="ECO:0007669"/>
    <property type="project" value="UniProtKB-KW"/>
</dbReference>
<evidence type="ECO:0000313" key="15">
    <source>
        <dbReference type="Proteomes" id="UP000002384"/>
    </source>
</evidence>
<evidence type="ECO:0000256" key="2">
    <source>
        <dbReference type="ARBA" id="ARBA00011322"/>
    </source>
</evidence>
<organism evidence="14 15">
    <name type="scientific">Gloeothece citriformis (strain PCC 7424)</name>
    <name type="common">Cyanothece sp. (strain PCC 7424)</name>
    <dbReference type="NCBI Taxonomy" id="65393"/>
    <lineage>
        <taxon>Bacteria</taxon>
        <taxon>Bacillati</taxon>
        <taxon>Cyanobacteriota</taxon>
        <taxon>Cyanophyceae</taxon>
        <taxon>Oscillatoriophycideae</taxon>
        <taxon>Chroococcales</taxon>
        <taxon>Aphanothecaceae</taxon>
        <taxon>Gloeothece</taxon>
        <taxon>Gloeothece citriformis</taxon>
    </lineage>
</organism>
<dbReference type="PANTHER" id="PTHR32114">
    <property type="entry name" value="ABC TRANSPORTER ABCH.3"/>
    <property type="match status" value="1"/>
</dbReference>
<dbReference type="GO" id="GO:0004519">
    <property type="term" value="F:endonuclease activity"/>
    <property type="evidence" value="ECO:0007669"/>
    <property type="project" value="UniProtKB-KW"/>
</dbReference>
<gene>
    <name evidence="11" type="primary">sbcC</name>
    <name evidence="14" type="ordered locus">PCC7424_4561</name>
</gene>
<dbReference type="AlphaFoldDB" id="B7KAF0"/>
<evidence type="ECO:0000256" key="3">
    <source>
        <dbReference type="ARBA" id="ARBA00022723"/>
    </source>
</evidence>
<evidence type="ECO:0000256" key="6">
    <source>
        <dbReference type="ARBA" id="ARBA00022801"/>
    </source>
</evidence>
<dbReference type="PANTHER" id="PTHR32114:SF2">
    <property type="entry name" value="ABC TRANSPORTER ABCH.3"/>
    <property type="match status" value="1"/>
</dbReference>
<dbReference type="GO" id="GO:0006302">
    <property type="term" value="P:double-strand break repair"/>
    <property type="evidence" value="ECO:0007669"/>
    <property type="project" value="InterPro"/>
</dbReference>
<keyword evidence="8" id="KW-0067">ATP-binding</keyword>
<dbReference type="GO" id="GO:0004527">
    <property type="term" value="F:exonuclease activity"/>
    <property type="evidence" value="ECO:0007669"/>
    <property type="project" value="UniProtKB-KW"/>
</dbReference>
<dbReference type="InterPro" id="IPR027417">
    <property type="entry name" value="P-loop_NTPase"/>
</dbReference>
<feature type="domain" description="Rad50/SbcC-type AAA" evidence="13">
    <location>
        <begin position="6"/>
        <end position="202"/>
    </location>
</feature>
<dbReference type="SUPFAM" id="SSF52540">
    <property type="entry name" value="P-loop containing nucleoside triphosphate hydrolases"/>
    <property type="match status" value="1"/>
</dbReference>
<evidence type="ECO:0000259" key="12">
    <source>
        <dbReference type="Pfam" id="PF04423"/>
    </source>
</evidence>
<dbReference type="InterPro" id="IPR013134">
    <property type="entry name" value="Zn_hook_RAD50"/>
</dbReference>
<evidence type="ECO:0000256" key="10">
    <source>
        <dbReference type="ARBA" id="ARBA00023204"/>
    </source>
</evidence>
<dbReference type="EMBL" id="CP001291">
    <property type="protein sequence ID" value="ACK72924.1"/>
    <property type="molecule type" value="Genomic_DNA"/>
</dbReference>
<dbReference type="KEGG" id="cyc:PCC7424_4561"/>
<dbReference type="NCBIfam" id="TIGR00618">
    <property type="entry name" value="sbcc"/>
    <property type="match status" value="1"/>
</dbReference>
<keyword evidence="10" id="KW-0234">DNA repair</keyword>
<keyword evidence="6 11" id="KW-0378">Hydrolase</keyword>
<dbReference type="GO" id="GO:0006310">
    <property type="term" value="P:DNA recombination"/>
    <property type="evidence" value="ECO:0007669"/>
    <property type="project" value="UniProtKB-KW"/>
</dbReference>
<comment type="subunit">
    <text evidence="2 11">Heterodimer of SbcC and SbcD.</text>
</comment>
<dbReference type="SUPFAM" id="SSF75712">
    <property type="entry name" value="Rad50 coiled-coil Zn hook"/>
    <property type="match status" value="1"/>
</dbReference>
<evidence type="ECO:0000256" key="4">
    <source>
        <dbReference type="ARBA" id="ARBA00022741"/>
    </source>
</evidence>
<keyword evidence="11 14" id="KW-0269">Exonuclease</keyword>